<gene>
    <name evidence="1" type="ORF">I4J89_00535</name>
</gene>
<dbReference type="Proteomes" id="UP000598146">
    <property type="component" value="Unassembled WGS sequence"/>
</dbReference>
<reference evidence="1" key="1">
    <citation type="submission" date="2020-11" db="EMBL/GenBank/DDBJ databases">
        <title>Isolation and identification of active actinomycetes.</title>
        <authorList>
            <person name="Sun X."/>
        </authorList>
    </citation>
    <scope>NUCLEOTIDE SEQUENCE</scope>
    <source>
        <strain evidence="1">NEAU-A11</strain>
    </source>
</reference>
<evidence type="ECO:0000313" key="2">
    <source>
        <dbReference type="Proteomes" id="UP000598146"/>
    </source>
</evidence>
<protein>
    <submittedName>
        <fullName evidence="1">Uncharacterized protein</fullName>
    </submittedName>
</protein>
<comment type="caution">
    <text evidence="1">The sequence shown here is derived from an EMBL/GenBank/DDBJ whole genome shotgun (WGS) entry which is preliminary data.</text>
</comment>
<evidence type="ECO:0000313" key="1">
    <source>
        <dbReference type="EMBL" id="MBG0559956.1"/>
    </source>
</evidence>
<organism evidence="1 2">
    <name type="scientific">Actinoplanes aureus</name>
    <dbReference type="NCBI Taxonomy" id="2792083"/>
    <lineage>
        <taxon>Bacteria</taxon>
        <taxon>Bacillati</taxon>
        <taxon>Actinomycetota</taxon>
        <taxon>Actinomycetes</taxon>
        <taxon>Micromonosporales</taxon>
        <taxon>Micromonosporaceae</taxon>
        <taxon>Actinoplanes</taxon>
    </lineage>
</organism>
<dbReference type="RefSeq" id="WP_196411779.1">
    <property type="nucleotide sequence ID" value="NZ_JADQTO010000001.1"/>
</dbReference>
<name>A0A931C2K8_9ACTN</name>
<sequence length="638" mass="71073">MRIEPRQHLLETWKATVLSSWRDGRWHWGGRDGSNSISDAEQLLCILLPATQVTPFALDRPNATADAMLEALRPLGDEKSIPLNLVRIATDYFTRYVDEKNDGRPIFSGGSYYKSDEGGKLTDEQLGRDIVDSFAISVTLSLATIGFVRIFRQSVTRMNLRRELRELERLASTRLTAAMVGLLRSFSTHVFEADDDPGQVLLRTINKSQAPSKTVVNQFRTALQETIASFGEVLIGSGQTQALEGANALFECGWSWGIVKEAPEVALEYKPVGGGEPATGEVPAAAPPEEIEDIGPQPEGIAENKPYLYFTVVAVDAIEDLFSERTRVLGLLNEEQQRLSRALQLRWDLTLTYWATVATFSGGPKWPLEDPPWQTTDGLRSEYYSLLVTSIVVKDLVRRRGADTRLARIGAVLADLSNEGRVTRRHRPGDSGLRLHHPGLEVVLEGSADDSPDKTKSVWYVGEFASLLLQRSVAIAGLLSDVEERARLLRLADGVWDHLSRRRLSGTSHRRLWDQPSNVFEELPGYEQPSWYYTERVVAGLVSTANLLSEEPLVNDRLVIHAFDLLFEAEHLYDMELMRGSADASLEVMDVLTEIRAKLDRARSIARTRPGSATALVSWILLELDGLDAVRQNESTAI</sequence>
<dbReference type="AlphaFoldDB" id="A0A931C2K8"/>
<proteinExistence type="predicted"/>
<dbReference type="EMBL" id="JADQTO010000001">
    <property type="protein sequence ID" value="MBG0559956.1"/>
    <property type="molecule type" value="Genomic_DNA"/>
</dbReference>
<accession>A0A931C2K8</accession>
<dbReference type="InterPro" id="IPR049777">
    <property type="entry name" value="SCO2524-like"/>
</dbReference>
<keyword evidence="2" id="KW-1185">Reference proteome</keyword>
<dbReference type="NCBIfam" id="NF040567">
    <property type="entry name" value="SCO2524_fam"/>
    <property type="match status" value="1"/>
</dbReference>